<evidence type="ECO:0000313" key="2">
    <source>
        <dbReference type="Proteomes" id="UP000266720"/>
    </source>
</evidence>
<dbReference type="KEGG" id="tcb:TCARB_0312"/>
<gene>
    <name evidence="1" type="ORF">TCARB_0312</name>
</gene>
<proteinExistence type="predicted"/>
<name>A0A3G1A4H1_9CREN</name>
<sequence length="43" mass="4810">MPIVLGILSRKLGVPVEKLSYVAIRPPLEPVPARLFLRVEKDV</sequence>
<accession>A0A3G1A4H1</accession>
<evidence type="ECO:0000313" key="1">
    <source>
        <dbReference type="EMBL" id="AJB41386.1"/>
    </source>
</evidence>
<dbReference type="Proteomes" id="UP000266720">
    <property type="component" value="Chromosome"/>
</dbReference>
<dbReference type="EMBL" id="CP007493">
    <property type="protein sequence ID" value="AJB41386.1"/>
    <property type="molecule type" value="Genomic_DNA"/>
</dbReference>
<protein>
    <submittedName>
        <fullName evidence="1">Uncharacterized protein</fullName>
    </submittedName>
</protein>
<dbReference type="AlphaFoldDB" id="A0A3G1A4H1"/>
<dbReference type="STRING" id="697581.TCARB_0312"/>
<reference evidence="2" key="1">
    <citation type="book" date="2010" name="EXTREMOPHILES" publisher="0:0-0">
        <title>Complete genome sequences of ten hyperthermophilic archaea reveal their metabolic capabilities and possible ecological roles.</title>
        <editorList>
            <person name="?"/>
        </editorList>
        <authorList>
            <person name="Ravin N.V."/>
            <person name="Mardanov A.V."/>
            <person name="Bonch-Osmolovskaya E.A."/>
            <person name="Skryabin K.G."/>
        </authorList>
    </citation>
    <scope>NUCLEOTIDE SEQUENCE [LARGE SCALE GENOMIC DNA]</scope>
    <source>
        <strain evidence="2">1505</strain>
    </source>
</reference>
<organism evidence="1 2">
    <name type="scientific">Thermofilum adornatum 1505</name>
    <dbReference type="NCBI Taxonomy" id="697581"/>
    <lineage>
        <taxon>Archaea</taxon>
        <taxon>Thermoproteota</taxon>
        <taxon>Thermoprotei</taxon>
        <taxon>Thermofilales</taxon>
        <taxon>Thermofilaceae</taxon>
        <taxon>Thermofilum</taxon>
    </lineage>
</organism>